<evidence type="ECO:0000256" key="4">
    <source>
        <dbReference type="ARBA" id="ARBA00022777"/>
    </source>
</evidence>
<dbReference type="InterPro" id="IPR014721">
    <property type="entry name" value="Ribsml_uS5_D2-typ_fold_subgr"/>
</dbReference>
<protein>
    <submittedName>
        <fullName evidence="8">GHMP kinase</fullName>
    </submittedName>
</protein>
<evidence type="ECO:0000256" key="2">
    <source>
        <dbReference type="ARBA" id="ARBA00022679"/>
    </source>
</evidence>
<organism evidence="8 9">
    <name type="scientific">Paraburkholderia caribensis</name>
    <dbReference type="NCBI Taxonomy" id="75105"/>
    <lineage>
        <taxon>Bacteria</taxon>
        <taxon>Pseudomonadati</taxon>
        <taxon>Pseudomonadota</taxon>
        <taxon>Betaproteobacteria</taxon>
        <taxon>Burkholderiales</taxon>
        <taxon>Burkholderiaceae</taxon>
        <taxon>Paraburkholderia</taxon>
    </lineage>
</organism>
<dbReference type="PANTHER" id="PTHR20861:SF1">
    <property type="entry name" value="HOMOSERINE KINASE"/>
    <property type="match status" value="1"/>
</dbReference>
<comment type="caution">
    <text evidence="8">The sequence shown here is derived from an EMBL/GenBank/DDBJ whole genome shotgun (WGS) entry which is preliminary data.</text>
</comment>
<keyword evidence="1" id="KW-0028">Amino-acid biosynthesis</keyword>
<evidence type="ECO:0000256" key="3">
    <source>
        <dbReference type="ARBA" id="ARBA00022741"/>
    </source>
</evidence>
<dbReference type="Pfam" id="PF00288">
    <property type="entry name" value="GHMP_kinases_N"/>
    <property type="match status" value="1"/>
</dbReference>
<dbReference type="Gene3D" id="3.30.230.10">
    <property type="match status" value="1"/>
</dbReference>
<evidence type="ECO:0000313" key="8">
    <source>
        <dbReference type="EMBL" id="MEO1758863.1"/>
    </source>
</evidence>
<evidence type="ECO:0000256" key="5">
    <source>
        <dbReference type="ARBA" id="ARBA00022840"/>
    </source>
</evidence>
<evidence type="ECO:0000259" key="6">
    <source>
        <dbReference type="Pfam" id="PF00288"/>
    </source>
</evidence>
<dbReference type="EMBL" id="JAYLVJ010000063">
    <property type="protein sequence ID" value="MEO1758863.1"/>
    <property type="molecule type" value="Genomic_DNA"/>
</dbReference>
<dbReference type="SUPFAM" id="SSF54211">
    <property type="entry name" value="Ribosomal protein S5 domain 2-like"/>
    <property type="match status" value="1"/>
</dbReference>
<dbReference type="Pfam" id="PF08544">
    <property type="entry name" value="GHMP_kinases_C"/>
    <property type="match status" value="1"/>
</dbReference>
<feature type="domain" description="GHMP kinase N-terminal" evidence="6">
    <location>
        <begin position="100"/>
        <end position="168"/>
    </location>
</feature>
<evidence type="ECO:0000313" key="9">
    <source>
        <dbReference type="Proteomes" id="UP001462961"/>
    </source>
</evidence>
<proteinExistence type="predicted"/>
<dbReference type="PANTHER" id="PTHR20861">
    <property type="entry name" value="HOMOSERINE/4-DIPHOSPHOCYTIDYL-2-C-METHYL-D-ERYTHRITOL KINASE"/>
    <property type="match status" value="1"/>
</dbReference>
<keyword evidence="2" id="KW-0808">Transferase</keyword>
<dbReference type="InterPro" id="IPR020568">
    <property type="entry name" value="Ribosomal_Su5_D2-typ_SF"/>
</dbReference>
<evidence type="ECO:0000256" key="1">
    <source>
        <dbReference type="ARBA" id="ARBA00022605"/>
    </source>
</evidence>
<name>A0ABV0E636_9BURK</name>
<gene>
    <name evidence="8" type="ORF">VOI32_33725</name>
</gene>
<accession>A0ABV0E636</accession>
<feature type="domain" description="GHMP kinase C-terminal" evidence="7">
    <location>
        <begin position="239"/>
        <end position="302"/>
    </location>
</feature>
<keyword evidence="5" id="KW-0067">ATP-binding</keyword>
<keyword evidence="3" id="KW-0547">Nucleotide-binding</keyword>
<keyword evidence="4 8" id="KW-0418">Kinase</keyword>
<dbReference type="RefSeq" id="WP_012406579.1">
    <property type="nucleotide sequence ID" value="NZ_JAKUCO010000028.1"/>
</dbReference>
<evidence type="ECO:0000259" key="7">
    <source>
        <dbReference type="Pfam" id="PF08544"/>
    </source>
</evidence>
<dbReference type="PIRSF" id="PIRSF033887">
    <property type="entry name" value="PduX"/>
    <property type="match status" value="1"/>
</dbReference>
<sequence length="328" mass="36143">MQLVFKMNLGTTRRFFAASVFPIGLRETQSNGIYVMHGKQGKGEAAGHHGELLQGVFEDDTGLLRRGLVSMPYRQLKSRAEFLPNEEREVVVFPRRCEKAKRAAEITLKRFSSASVGGLLRITSNIPVARGMGSSTADVVASILAVLESLDVQLPPGDVIQIAVSAETACDSTIFSQQAVLFAQRDGIVLESFRKSIPPIDFISVTADTEQTVDTLDLHLPQYNPEEVETFRPIRALLRKAIDTSDINLLGRVATASTWLNQRFLRKPRLFDIAEIGARHGAVGIQIAHSGTVIGVMFDPAKERTTENIHLANRELIYSGFETILVTQ</sequence>
<dbReference type="InterPro" id="IPR012363">
    <property type="entry name" value="PduX"/>
</dbReference>
<dbReference type="Proteomes" id="UP001462961">
    <property type="component" value="Unassembled WGS sequence"/>
</dbReference>
<keyword evidence="9" id="KW-1185">Reference proteome</keyword>
<dbReference type="GO" id="GO:0016301">
    <property type="term" value="F:kinase activity"/>
    <property type="evidence" value="ECO:0007669"/>
    <property type="project" value="UniProtKB-KW"/>
</dbReference>
<dbReference type="InterPro" id="IPR006204">
    <property type="entry name" value="GHMP_kinase_N_dom"/>
</dbReference>
<reference evidence="8 9" key="1">
    <citation type="submission" date="2024-01" db="EMBL/GenBank/DDBJ databases">
        <title>The diversity of rhizobia nodulating Mimosa spp. in eleven states of Brazil covering several biomes is determined by host plant, location, and edaphic factors.</title>
        <authorList>
            <person name="Rouws L."/>
            <person name="Barauna A."/>
            <person name="Beukes C."/>
            <person name="De Faria S.M."/>
            <person name="Gross E."/>
            <person name="Dos Reis Junior F.B."/>
            <person name="Simon M."/>
            <person name="Maluk M."/>
            <person name="Odee D.W."/>
            <person name="Kenicer G."/>
            <person name="Young J.P.W."/>
            <person name="Reis V.M."/>
            <person name="Zilli J."/>
            <person name="James E.K."/>
        </authorList>
    </citation>
    <scope>NUCLEOTIDE SEQUENCE [LARGE SCALE GENOMIC DNA]</scope>
    <source>
        <strain evidence="8 9">JHI1651</strain>
    </source>
</reference>
<dbReference type="InterPro" id="IPR013750">
    <property type="entry name" value="GHMP_kinase_C_dom"/>
</dbReference>